<protein>
    <submittedName>
        <fullName evidence="1">Uncharacterized protein</fullName>
    </submittedName>
</protein>
<dbReference type="Proteomes" id="UP000827872">
    <property type="component" value="Linkage Group LG12"/>
</dbReference>
<dbReference type="EMBL" id="CM037625">
    <property type="protein sequence ID" value="KAH7998292.1"/>
    <property type="molecule type" value="Genomic_DNA"/>
</dbReference>
<evidence type="ECO:0000313" key="2">
    <source>
        <dbReference type="Proteomes" id="UP000827872"/>
    </source>
</evidence>
<name>A0ACB8F0G8_9SAUR</name>
<keyword evidence="2" id="KW-1185">Reference proteome</keyword>
<gene>
    <name evidence="1" type="ORF">K3G42_014359</name>
</gene>
<organism evidence="1 2">
    <name type="scientific">Sphaerodactylus townsendi</name>
    <dbReference type="NCBI Taxonomy" id="933632"/>
    <lineage>
        <taxon>Eukaryota</taxon>
        <taxon>Metazoa</taxon>
        <taxon>Chordata</taxon>
        <taxon>Craniata</taxon>
        <taxon>Vertebrata</taxon>
        <taxon>Euteleostomi</taxon>
        <taxon>Lepidosauria</taxon>
        <taxon>Squamata</taxon>
        <taxon>Bifurcata</taxon>
        <taxon>Gekkota</taxon>
        <taxon>Sphaerodactylidae</taxon>
        <taxon>Sphaerodactylus</taxon>
    </lineage>
</organism>
<comment type="caution">
    <text evidence="1">The sequence shown here is derived from an EMBL/GenBank/DDBJ whole genome shotgun (WGS) entry which is preliminary data.</text>
</comment>
<accession>A0ACB8F0G8</accession>
<sequence>MWTEFALKETMSTGGVEDDIPQGERKTVTDFCYLLDKSKQLFNGLRCAPYPPGLWPPPEGLREMLLHPLAALEVTPRLPAQPACPALTQVPYLKPPCPDCICSGSLFASRLCPGLGFSPVGREGIGLQAAAAQMRHVEGKPKREGQGILESTCLTSWKGLPGL</sequence>
<reference evidence="1" key="1">
    <citation type="submission" date="2021-08" db="EMBL/GenBank/DDBJ databases">
        <title>The first chromosome-level gecko genome reveals the dynamic sex chromosomes of Neotropical dwarf geckos (Sphaerodactylidae: Sphaerodactylus).</title>
        <authorList>
            <person name="Pinto B.J."/>
            <person name="Keating S.E."/>
            <person name="Gamble T."/>
        </authorList>
    </citation>
    <scope>NUCLEOTIDE SEQUENCE</scope>
    <source>
        <strain evidence="1">TG3544</strain>
    </source>
</reference>
<evidence type="ECO:0000313" key="1">
    <source>
        <dbReference type="EMBL" id="KAH7998292.1"/>
    </source>
</evidence>
<proteinExistence type="predicted"/>